<feature type="binding site" evidence="8">
    <location>
        <position position="243"/>
    </location>
    <ligand>
        <name>3-phosphoshikimate</name>
        <dbReference type="ChEBI" id="CHEBI:145989"/>
    </ligand>
</feature>
<dbReference type="NCBIfam" id="TIGR01356">
    <property type="entry name" value="aroA"/>
    <property type="match status" value="1"/>
</dbReference>
<comment type="subunit">
    <text evidence="8">Monomer.</text>
</comment>
<dbReference type="PANTHER" id="PTHR21090:SF5">
    <property type="entry name" value="PENTAFUNCTIONAL AROM POLYPEPTIDE"/>
    <property type="match status" value="1"/>
</dbReference>
<dbReference type="Pfam" id="PF00275">
    <property type="entry name" value="EPSP_synthase"/>
    <property type="match status" value="1"/>
</dbReference>
<feature type="binding site" evidence="8">
    <location>
        <position position="389"/>
    </location>
    <ligand>
        <name>phosphoenolpyruvate</name>
        <dbReference type="ChEBI" id="CHEBI:58702"/>
    </ligand>
</feature>
<keyword evidence="5 8" id="KW-0808">Transferase</keyword>
<dbReference type="OrthoDB" id="9809920at2"/>
<feature type="binding site" evidence="8">
    <location>
        <position position="165"/>
    </location>
    <ligand>
        <name>phosphoenolpyruvate</name>
        <dbReference type="ChEBI" id="CHEBI:58702"/>
    </ligand>
</feature>
<evidence type="ECO:0000256" key="6">
    <source>
        <dbReference type="ARBA" id="ARBA00023141"/>
    </source>
</evidence>
<feature type="binding site" evidence="8">
    <location>
        <position position="385"/>
    </location>
    <ligand>
        <name>3-phosphoshikimate</name>
        <dbReference type="ChEBI" id="CHEBI:145989"/>
    </ligand>
</feature>
<evidence type="ECO:0000256" key="3">
    <source>
        <dbReference type="ARBA" id="ARBA00022490"/>
    </source>
</evidence>
<evidence type="ECO:0000313" key="11">
    <source>
        <dbReference type="EMBL" id="TKV61497.1"/>
    </source>
</evidence>
<dbReference type="GO" id="GO:0005737">
    <property type="term" value="C:cytoplasm"/>
    <property type="evidence" value="ECO:0007669"/>
    <property type="project" value="UniProtKB-SubCell"/>
</dbReference>
<keyword evidence="3 8" id="KW-0963">Cytoplasm</keyword>
<evidence type="ECO:0000256" key="2">
    <source>
        <dbReference type="ARBA" id="ARBA00009948"/>
    </source>
</evidence>
<feature type="binding site" evidence="8">
    <location>
        <position position="67"/>
    </location>
    <ligand>
        <name>3-phosphoshikimate</name>
        <dbReference type="ChEBI" id="CHEBI:145989"/>
    </ligand>
</feature>
<dbReference type="CDD" id="cd01556">
    <property type="entry name" value="EPSP_synthase"/>
    <property type="match status" value="1"/>
</dbReference>
<dbReference type="EC" id="2.5.1.19" evidence="8"/>
<dbReference type="InterPro" id="IPR013792">
    <property type="entry name" value="RNA3'P_cycl/enolpyr_Trfase_a/b"/>
</dbReference>
<keyword evidence="12" id="KW-1185">Reference proteome</keyword>
<evidence type="ECO:0000313" key="12">
    <source>
        <dbReference type="Proteomes" id="UP000306985"/>
    </source>
</evidence>
<dbReference type="PIRSF" id="PIRSF000505">
    <property type="entry name" value="EPSPS"/>
    <property type="match status" value="1"/>
</dbReference>
<dbReference type="PROSITE" id="PS00104">
    <property type="entry name" value="EPSP_SYNTHASE_1"/>
    <property type="match status" value="1"/>
</dbReference>
<evidence type="ECO:0000256" key="1">
    <source>
        <dbReference type="ARBA" id="ARBA00004811"/>
    </source>
</evidence>
<accession>A0A4U6QLN1</accession>
<evidence type="ECO:0000256" key="4">
    <source>
        <dbReference type="ARBA" id="ARBA00022605"/>
    </source>
</evidence>
<feature type="active site" description="Proton acceptor" evidence="8">
    <location>
        <position position="358"/>
    </location>
</feature>
<evidence type="ECO:0000256" key="9">
    <source>
        <dbReference type="SAM" id="MobiDB-lite"/>
    </source>
</evidence>
<dbReference type="FunFam" id="3.65.10.10:FF:000010">
    <property type="entry name" value="3-phosphoshikimate 1-carboxyvinyltransferase"/>
    <property type="match status" value="1"/>
</dbReference>
<dbReference type="GO" id="GO:0009073">
    <property type="term" value="P:aromatic amino acid family biosynthetic process"/>
    <property type="evidence" value="ECO:0007669"/>
    <property type="project" value="UniProtKB-KW"/>
</dbReference>
<feature type="binding site" evidence="8">
    <location>
        <position position="137"/>
    </location>
    <ligand>
        <name>phosphoenolpyruvate</name>
        <dbReference type="ChEBI" id="CHEBI:58702"/>
    </ligand>
</feature>
<gene>
    <name evidence="8 11" type="primary">aroA</name>
    <name evidence="11" type="ORF">FDO65_07970</name>
</gene>
<dbReference type="PROSITE" id="PS00885">
    <property type="entry name" value="EPSP_SYNTHASE_2"/>
    <property type="match status" value="1"/>
</dbReference>
<dbReference type="GO" id="GO:0008652">
    <property type="term" value="P:amino acid biosynthetic process"/>
    <property type="evidence" value="ECO:0007669"/>
    <property type="project" value="UniProtKB-KW"/>
</dbReference>
<dbReference type="HAMAP" id="MF_00210">
    <property type="entry name" value="EPSP_synth"/>
    <property type="match status" value="1"/>
</dbReference>
<feature type="binding site" evidence="8">
    <location>
        <position position="66"/>
    </location>
    <ligand>
        <name>phosphoenolpyruvate</name>
        <dbReference type="ChEBI" id="CHEBI:58702"/>
    </ligand>
</feature>
<comment type="catalytic activity">
    <reaction evidence="7">
        <text>3-phosphoshikimate + phosphoenolpyruvate = 5-O-(1-carboxyvinyl)-3-phosphoshikimate + phosphate</text>
        <dbReference type="Rhea" id="RHEA:21256"/>
        <dbReference type="ChEBI" id="CHEBI:43474"/>
        <dbReference type="ChEBI" id="CHEBI:57701"/>
        <dbReference type="ChEBI" id="CHEBI:58702"/>
        <dbReference type="ChEBI" id="CHEBI:145989"/>
        <dbReference type="EC" id="2.5.1.19"/>
    </reaction>
    <physiologicalReaction direction="left-to-right" evidence="7">
        <dbReference type="Rhea" id="RHEA:21257"/>
    </physiologicalReaction>
</comment>
<dbReference type="SUPFAM" id="SSF55205">
    <property type="entry name" value="EPT/RTPC-like"/>
    <property type="match status" value="1"/>
</dbReference>
<sequence>MTARARAYRRPRNVWEDAGVTAPDRIPHDADQPAGNASGPGDGDGGWNAPTVTGPVRAVVSVPGSKSLTNRALILAVQSTEPSTIPGALDSRDTRLMAEALVSLGADVRPGGGEGDDWTVVPAPLAGPATIDCGLAGTVMRFVPPLAAAASGAVTFDGDPAARRRPMGTVLDALRGLGTTITDPDGGPTDALPFVLHGAGRLTGGTVVIDASASSQFVSGLLLSGASYRDGVRVIHRGAPVPSLPHIEMTVQALRQVGVHVDDGTPNQWSVYPGPVRPWTAPIEPDLSNATPFLAAAAITGGEVTVPHWPASTTQAGDGIRDLLAAMGAGVELTGGGLRVTGPDALEGLDVDLHDVGELTPTVAALALFARSPSRLRGIGHLRGHETDRLAALATNIGAIGGSVTEETDGLTIRPAALHGGPWGAYADHRMATAGAIVGLRVPGVVVDDIDTTAKTLPGFAGRWDRMLHG</sequence>
<proteinExistence type="inferred from homology"/>
<name>A0A4U6QLN1_9ACTN</name>
<evidence type="ECO:0000256" key="8">
    <source>
        <dbReference type="HAMAP-Rule" id="MF_00210"/>
    </source>
</evidence>
<dbReference type="GO" id="GO:0009423">
    <property type="term" value="P:chorismate biosynthetic process"/>
    <property type="evidence" value="ECO:0007669"/>
    <property type="project" value="UniProtKB-UniRule"/>
</dbReference>
<dbReference type="GO" id="GO:0003866">
    <property type="term" value="F:3-phosphoshikimate 1-carboxyvinyltransferase activity"/>
    <property type="evidence" value="ECO:0007669"/>
    <property type="project" value="UniProtKB-UniRule"/>
</dbReference>
<feature type="domain" description="Enolpyruvate transferase" evidence="10">
    <location>
        <begin position="53"/>
        <end position="462"/>
    </location>
</feature>
<evidence type="ECO:0000256" key="7">
    <source>
        <dbReference type="ARBA" id="ARBA00044633"/>
    </source>
</evidence>
<feature type="binding site" evidence="8">
    <location>
        <position position="215"/>
    </location>
    <ligand>
        <name>3-phosphoshikimate</name>
        <dbReference type="ChEBI" id="CHEBI:145989"/>
    </ligand>
</feature>
<feature type="binding site" evidence="8">
    <location>
        <position position="216"/>
    </location>
    <ligand>
        <name>3-phosphoshikimate</name>
        <dbReference type="ChEBI" id="CHEBI:145989"/>
    </ligand>
</feature>
<feature type="binding site" evidence="8">
    <location>
        <position position="71"/>
    </location>
    <ligand>
        <name>3-phosphoshikimate</name>
        <dbReference type="ChEBI" id="CHEBI:145989"/>
    </ligand>
</feature>
<comment type="similarity">
    <text evidence="2 8">Belongs to the EPSP synthase family.</text>
</comment>
<dbReference type="InterPro" id="IPR001986">
    <property type="entry name" value="Enolpyruvate_Tfrase_dom"/>
</dbReference>
<dbReference type="AlphaFoldDB" id="A0A4U6QLN1"/>
<dbReference type="Proteomes" id="UP000306985">
    <property type="component" value="Unassembled WGS sequence"/>
</dbReference>
<dbReference type="PANTHER" id="PTHR21090">
    <property type="entry name" value="AROM/DEHYDROQUINATE SYNTHASE"/>
    <property type="match status" value="1"/>
</dbReference>
<comment type="caution">
    <text evidence="11">The sequence shown here is derived from an EMBL/GenBank/DDBJ whole genome shotgun (WGS) entry which is preliminary data.</text>
</comment>
<organism evidence="11 12">
    <name type="scientific">Nakamurella flava</name>
    <dbReference type="NCBI Taxonomy" id="2576308"/>
    <lineage>
        <taxon>Bacteria</taxon>
        <taxon>Bacillati</taxon>
        <taxon>Actinomycetota</taxon>
        <taxon>Actinomycetes</taxon>
        <taxon>Nakamurellales</taxon>
        <taxon>Nakamurellaceae</taxon>
        <taxon>Nakamurella</taxon>
    </lineage>
</organism>
<feature type="region of interest" description="Disordered" evidence="9">
    <location>
        <begin position="15"/>
        <end position="52"/>
    </location>
</feature>
<dbReference type="InterPro" id="IPR006264">
    <property type="entry name" value="EPSP_synthase"/>
</dbReference>
<keyword evidence="4 8" id="KW-0028">Amino-acid biosynthesis</keyword>
<comment type="subcellular location">
    <subcellularLocation>
        <location evidence="8">Cytoplasm</location>
    </subcellularLocation>
</comment>
<dbReference type="FunFam" id="3.65.10.10:FF:000011">
    <property type="entry name" value="3-phosphoshikimate 1-carboxyvinyltransferase"/>
    <property type="match status" value="1"/>
</dbReference>
<keyword evidence="6 8" id="KW-0057">Aromatic amino acid biosynthesis</keyword>
<feature type="binding site" evidence="8">
    <location>
        <position position="430"/>
    </location>
    <ligand>
        <name>phosphoenolpyruvate</name>
        <dbReference type="ChEBI" id="CHEBI:58702"/>
    </ligand>
</feature>
<feature type="binding site" evidence="8">
    <location>
        <position position="66"/>
    </location>
    <ligand>
        <name>3-phosphoshikimate</name>
        <dbReference type="ChEBI" id="CHEBI:145989"/>
    </ligand>
</feature>
<protein>
    <recommendedName>
        <fullName evidence="8">3-phosphoshikimate 1-carboxyvinyltransferase</fullName>
        <ecNumber evidence="8">2.5.1.19</ecNumber>
    </recommendedName>
    <alternativeName>
        <fullName evidence="8">5-enolpyruvylshikimate-3-phosphate synthase</fullName>
        <shortName evidence="8">EPSP synthase</shortName>
        <shortName evidence="8">EPSPS</shortName>
    </alternativeName>
</protein>
<comment type="function">
    <text evidence="8">Catalyzes the transfer of the enolpyruvyl moiety of phosphoenolpyruvate (PEP) to the 5-hydroxyl of shikimate-3-phosphate (S3P) to produce enolpyruvyl shikimate-3-phosphate and inorganic phosphate.</text>
</comment>
<dbReference type="EMBL" id="SZZH01000001">
    <property type="protein sequence ID" value="TKV61497.1"/>
    <property type="molecule type" value="Genomic_DNA"/>
</dbReference>
<dbReference type="InterPro" id="IPR036968">
    <property type="entry name" value="Enolpyruvate_Tfrase_sf"/>
</dbReference>
<evidence type="ECO:0000256" key="5">
    <source>
        <dbReference type="ARBA" id="ARBA00022679"/>
    </source>
</evidence>
<feature type="binding site" evidence="8">
    <location>
        <position position="455"/>
    </location>
    <ligand>
        <name>phosphoenolpyruvate</name>
        <dbReference type="ChEBI" id="CHEBI:58702"/>
    </ligand>
</feature>
<feature type="binding site" evidence="8">
    <location>
        <position position="358"/>
    </location>
    <ligand>
        <name>3-phosphoshikimate</name>
        <dbReference type="ChEBI" id="CHEBI:145989"/>
    </ligand>
</feature>
<dbReference type="InterPro" id="IPR023193">
    <property type="entry name" value="EPSP_synthase_CS"/>
</dbReference>
<feature type="binding site" evidence="8">
    <location>
        <position position="216"/>
    </location>
    <ligand>
        <name>phosphoenolpyruvate</name>
        <dbReference type="ChEBI" id="CHEBI:58702"/>
    </ligand>
</feature>
<dbReference type="Gene3D" id="3.65.10.10">
    <property type="entry name" value="Enolpyruvate transferase domain"/>
    <property type="match status" value="2"/>
</dbReference>
<comment type="caution">
    <text evidence="8">Lacks conserved residue(s) required for the propagation of feature annotation.</text>
</comment>
<reference evidence="11 12" key="1">
    <citation type="submission" date="2019-05" db="EMBL/GenBank/DDBJ databases">
        <title>Nakamurella sp. N5BH11, whole genome shotgun sequence.</title>
        <authorList>
            <person name="Tuo L."/>
        </authorList>
    </citation>
    <scope>NUCLEOTIDE SEQUENCE [LARGE SCALE GENOMIC DNA]</scope>
    <source>
        <strain evidence="11 12">N5BH11</strain>
    </source>
</reference>
<dbReference type="UniPathway" id="UPA00053">
    <property type="reaction ID" value="UER00089"/>
</dbReference>
<comment type="pathway">
    <text evidence="1 8">Metabolic intermediate biosynthesis; chorismate biosynthesis; chorismate from D-erythrose 4-phosphate and phosphoenolpyruvate: step 6/7.</text>
</comment>
<evidence type="ECO:0000259" key="10">
    <source>
        <dbReference type="Pfam" id="PF00275"/>
    </source>
</evidence>
<feature type="binding site" evidence="8">
    <location>
        <position position="214"/>
    </location>
    <ligand>
        <name>3-phosphoshikimate</name>
        <dbReference type="ChEBI" id="CHEBI:145989"/>
    </ligand>
</feature>